<dbReference type="Gene3D" id="3.30.450.20">
    <property type="entry name" value="PAS domain"/>
    <property type="match status" value="1"/>
</dbReference>
<dbReference type="PANTHER" id="PTHR43065">
    <property type="entry name" value="SENSOR HISTIDINE KINASE"/>
    <property type="match status" value="1"/>
</dbReference>
<dbReference type="SUPFAM" id="SSF103190">
    <property type="entry name" value="Sensory domain-like"/>
    <property type="match status" value="1"/>
</dbReference>
<dbReference type="RefSeq" id="WP_273642135.1">
    <property type="nucleotide sequence ID" value="NZ_JAQQXP010000002.1"/>
</dbReference>
<reference evidence="3 4" key="1">
    <citation type="submission" date="2022-10" db="EMBL/GenBank/DDBJ databases">
        <title>Alteromonas sp. chi3 Genome sequencing.</title>
        <authorList>
            <person name="Park S."/>
        </authorList>
    </citation>
    <scope>NUCLEOTIDE SEQUENCE [LARGE SCALE GENOMIC DNA]</scope>
    <source>
        <strain evidence="4">chi3</strain>
    </source>
</reference>
<protein>
    <submittedName>
        <fullName evidence="3">HAMP domain-containing sensor histidine kinase</fullName>
    </submittedName>
</protein>
<gene>
    <name evidence="3" type="ORF">OIK42_16340</name>
</gene>
<evidence type="ECO:0000313" key="4">
    <source>
        <dbReference type="Proteomes" id="UP001218788"/>
    </source>
</evidence>
<proteinExistence type="predicted"/>
<keyword evidence="1" id="KW-0472">Membrane</keyword>
<dbReference type="Gene3D" id="1.10.287.130">
    <property type="match status" value="1"/>
</dbReference>
<sequence>MRFKLSGLTELWRGLWLLFTLFVCVSTYRFIYSDDIAQVKRELGTIQNSQTNQAALLINRKLSLVGTLIKLFKHELGLINPSPQNIEQAFVTMFEVYPDILQVRWIGMSGNEKIRIDQRHTGELISVQPTQLQNKWNRYYVKEGLNLRPDEVFISQIDLNIENGLVQLPHQPTLRAVMLAEQAELGRGLLVINFDLRSLVANLTALNEDNSNLLIAAGTNRWIVHPDPDRLWHPDLGLTGAGIAADEPALWARLSQHQELLGNVLGNRIYTALTLPSPYTGDNGLQPIYIVARTPEALLVEYRQRAKMTALMTALSVGLVGVAVLLLYVRYTVSLKNLNKALQLQRDKLRSSLAQQTTLIGELAESRKLSSLSVMVAGLAHELNTPVGATKLALSNQEILLKRLIEQKHAGLTKTAFDDYLTDSQLTMAQALKNNQRAIDLISTFKTLTFKRANDELCTFDACEQITDLLQSMKSIFKKHNADITNLCKTPVKLCGFPGAFSQIVQIIIINALEHAFDKTANATIEVDCAARNDDIVVIIGDNGKGIENTLIPKIFDPFFTTRRDDHHIGLGLHMAKLWIEQAFDGHIKVTKSHLGGAEFTLFFKQQILLPDSADLRNS</sequence>
<name>A0ABT5L8Q3_9ALTE</name>
<dbReference type="PROSITE" id="PS50109">
    <property type="entry name" value="HIS_KIN"/>
    <property type="match status" value="1"/>
</dbReference>
<dbReference type="Pfam" id="PF02518">
    <property type="entry name" value="HATPase_c"/>
    <property type="match status" value="1"/>
</dbReference>
<dbReference type="InterPro" id="IPR029151">
    <property type="entry name" value="Sensor-like_sf"/>
</dbReference>
<dbReference type="EMBL" id="JAQQXP010000002">
    <property type="protein sequence ID" value="MDC8832327.1"/>
    <property type="molecule type" value="Genomic_DNA"/>
</dbReference>
<feature type="domain" description="Histidine kinase" evidence="2">
    <location>
        <begin position="378"/>
        <end position="608"/>
    </location>
</feature>
<keyword evidence="1" id="KW-1133">Transmembrane helix</keyword>
<dbReference type="Pfam" id="PF21623">
    <property type="entry name" value="HK_sensor_dom_bact"/>
    <property type="match status" value="1"/>
</dbReference>
<comment type="caution">
    <text evidence="3">The sequence shown here is derived from an EMBL/GenBank/DDBJ whole genome shotgun (WGS) entry which is preliminary data.</text>
</comment>
<evidence type="ECO:0000256" key="1">
    <source>
        <dbReference type="SAM" id="Phobius"/>
    </source>
</evidence>
<dbReference type="SMART" id="SM00387">
    <property type="entry name" value="HATPase_c"/>
    <property type="match status" value="1"/>
</dbReference>
<dbReference type="GO" id="GO:0016301">
    <property type="term" value="F:kinase activity"/>
    <property type="evidence" value="ECO:0007669"/>
    <property type="project" value="UniProtKB-KW"/>
</dbReference>
<dbReference type="SUPFAM" id="SSF55874">
    <property type="entry name" value="ATPase domain of HSP90 chaperone/DNA topoisomerase II/histidine kinase"/>
    <property type="match status" value="1"/>
</dbReference>
<organism evidence="3 4">
    <name type="scientific">Alteromonas gilva</name>
    <dbReference type="NCBI Taxonomy" id="2987522"/>
    <lineage>
        <taxon>Bacteria</taxon>
        <taxon>Pseudomonadati</taxon>
        <taxon>Pseudomonadota</taxon>
        <taxon>Gammaproteobacteria</taxon>
        <taxon>Alteromonadales</taxon>
        <taxon>Alteromonadaceae</taxon>
        <taxon>Alteromonas/Salinimonas group</taxon>
        <taxon>Alteromonas</taxon>
    </lineage>
</organism>
<evidence type="ECO:0000313" key="3">
    <source>
        <dbReference type="EMBL" id="MDC8832327.1"/>
    </source>
</evidence>
<dbReference type="Gene3D" id="3.30.565.10">
    <property type="entry name" value="Histidine kinase-like ATPase, C-terminal domain"/>
    <property type="match status" value="1"/>
</dbReference>
<evidence type="ECO:0000259" key="2">
    <source>
        <dbReference type="PROSITE" id="PS50109"/>
    </source>
</evidence>
<feature type="transmembrane region" description="Helical" evidence="1">
    <location>
        <begin position="308"/>
        <end position="329"/>
    </location>
</feature>
<dbReference type="InterPro" id="IPR003594">
    <property type="entry name" value="HATPase_dom"/>
</dbReference>
<feature type="transmembrane region" description="Helical" evidence="1">
    <location>
        <begin position="12"/>
        <end position="31"/>
    </location>
</feature>
<dbReference type="InterPro" id="IPR048760">
    <property type="entry name" value="VP0354-like_sensor_dom"/>
</dbReference>
<keyword evidence="3" id="KW-0808">Transferase</keyword>
<keyword evidence="4" id="KW-1185">Reference proteome</keyword>
<dbReference type="InterPro" id="IPR036890">
    <property type="entry name" value="HATPase_C_sf"/>
</dbReference>
<dbReference type="Proteomes" id="UP001218788">
    <property type="component" value="Unassembled WGS sequence"/>
</dbReference>
<keyword evidence="3" id="KW-0418">Kinase</keyword>
<dbReference type="InterPro" id="IPR005467">
    <property type="entry name" value="His_kinase_dom"/>
</dbReference>
<accession>A0ABT5L8Q3</accession>
<keyword evidence="1" id="KW-0812">Transmembrane</keyword>